<dbReference type="AlphaFoldDB" id="A0A366LDR3"/>
<evidence type="ECO:0000313" key="1">
    <source>
        <dbReference type="EMBL" id="RBQ12018.1"/>
    </source>
</evidence>
<comment type="caution">
    <text evidence="1">The sequence shown here is derived from an EMBL/GenBank/DDBJ whole genome shotgun (WGS) entry which is preliminary data.</text>
</comment>
<gene>
    <name evidence="1" type="ORF">DRW42_01815</name>
</gene>
<organism evidence="1 2">
    <name type="scientific">Pedobacter miscanthi</name>
    <dbReference type="NCBI Taxonomy" id="2259170"/>
    <lineage>
        <taxon>Bacteria</taxon>
        <taxon>Pseudomonadati</taxon>
        <taxon>Bacteroidota</taxon>
        <taxon>Sphingobacteriia</taxon>
        <taxon>Sphingobacteriales</taxon>
        <taxon>Sphingobacteriaceae</taxon>
        <taxon>Pedobacter</taxon>
    </lineage>
</organism>
<reference evidence="1 2" key="1">
    <citation type="submission" date="2018-07" db="EMBL/GenBank/DDBJ databases">
        <title>A draft genome of a endophytic bacteria, a new species of Pedobacter.</title>
        <authorList>
            <person name="Zhang Z.D."/>
            <person name="Chen Z.J."/>
        </authorList>
    </citation>
    <scope>NUCLEOTIDE SEQUENCE [LARGE SCALE GENOMIC DNA]</scope>
    <source>
        <strain evidence="1 2">RS10</strain>
    </source>
</reference>
<evidence type="ECO:0008006" key="3">
    <source>
        <dbReference type="Google" id="ProtNLM"/>
    </source>
</evidence>
<dbReference type="EMBL" id="QNQU01000001">
    <property type="protein sequence ID" value="RBQ12018.1"/>
    <property type="molecule type" value="Genomic_DNA"/>
</dbReference>
<dbReference type="InterPro" id="IPR029058">
    <property type="entry name" value="AB_hydrolase_fold"/>
</dbReference>
<dbReference type="SUPFAM" id="SSF53474">
    <property type="entry name" value="alpha/beta-Hydrolases"/>
    <property type="match status" value="1"/>
</dbReference>
<name>A0A366LDR3_9SPHI</name>
<keyword evidence="2" id="KW-1185">Reference proteome</keyword>
<accession>A0A366LDR3</accession>
<protein>
    <recommendedName>
        <fullName evidence="3">Alpha/beta hydrolase</fullName>
    </recommendedName>
</protein>
<dbReference type="Gene3D" id="3.40.50.1820">
    <property type="entry name" value="alpha/beta hydrolase"/>
    <property type="match status" value="1"/>
</dbReference>
<dbReference type="Proteomes" id="UP000252081">
    <property type="component" value="Unassembled WGS sequence"/>
</dbReference>
<proteinExistence type="predicted"/>
<sequence length="350" mass="41156">MGFMKNDRNMNIRLKIVIIIAYCLWPILAFTQDLGKVTNLQARHFRLISHKDSIEFILVNGNLDTIKPVIIFCQGSTPIPLVIKYPEGDKFIPSLNNFDYQKLSKDFHIIVISMPYTPFEVDIQKLDKDFMYVIDKEKFQDLSPSYLANNYFENYNRRAKRVIDYLSRQKWVEKRRISIIGHSRGSKIAIKSSVGNKKIYKVAFLSGNPFGLIEQYVRGYRRQVDLGEIEAKESQYKIEDIYRVWKKINEDPNSVKRNFGDPDRTWTSFDQPLLDDFLKLEQPVYVGYGTEDIKAILCDLLPIFFIQKHKDNLTIKPYLGLEHNFYELDAKRKIDFAKAHWNDVMNDVIK</sequence>
<evidence type="ECO:0000313" key="2">
    <source>
        <dbReference type="Proteomes" id="UP000252081"/>
    </source>
</evidence>